<proteinExistence type="predicted"/>
<dbReference type="OrthoDB" id="139410at2"/>
<name>B1ZT86_OPITP</name>
<dbReference type="CDD" id="cd03801">
    <property type="entry name" value="GT4_PimA-like"/>
    <property type="match status" value="1"/>
</dbReference>
<evidence type="ECO:0000259" key="1">
    <source>
        <dbReference type="Pfam" id="PF00534"/>
    </source>
</evidence>
<dbReference type="EMBL" id="CP001032">
    <property type="protein sequence ID" value="ACB76540.1"/>
    <property type="molecule type" value="Genomic_DNA"/>
</dbReference>
<dbReference type="PANTHER" id="PTHR12526">
    <property type="entry name" value="GLYCOSYLTRANSFERASE"/>
    <property type="match status" value="1"/>
</dbReference>
<dbReference type="PANTHER" id="PTHR12526:SF635">
    <property type="entry name" value="GLYCOSYL TRANSFERASE GROUP 1"/>
    <property type="match status" value="1"/>
</dbReference>
<dbReference type="KEGG" id="ote:Oter_3261"/>
<dbReference type="Proteomes" id="UP000007013">
    <property type="component" value="Chromosome"/>
</dbReference>
<feature type="domain" description="Glycosyl transferase family 1" evidence="1">
    <location>
        <begin position="185"/>
        <end position="352"/>
    </location>
</feature>
<dbReference type="SUPFAM" id="SSF53756">
    <property type="entry name" value="UDP-Glycosyltransferase/glycogen phosphorylase"/>
    <property type="match status" value="1"/>
</dbReference>
<keyword evidence="3" id="KW-1185">Reference proteome</keyword>
<dbReference type="GO" id="GO:0016757">
    <property type="term" value="F:glycosyltransferase activity"/>
    <property type="evidence" value="ECO:0007669"/>
    <property type="project" value="InterPro"/>
</dbReference>
<keyword evidence="2" id="KW-0808">Transferase</keyword>
<accession>B1ZT86</accession>
<organism evidence="2 3">
    <name type="scientific">Opitutus terrae (strain DSM 11246 / JCM 15787 / PB90-1)</name>
    <dbReference type="NCBI Taxonomy" id="452637"/>
    <lineage>
        <taxon>Bacteria</taxon>
        <taxon>Pseudomonadati</taxon>
        <taxon>Verrucomicrobiota</taxon>
        <taxon>Opitutia</taxon>
        <taxon>Opitutales</taxon>
        <taxon>Opitutaceae</taxon>
        <taxon>Opitutus</taxon>
    </lineage>
</organism>
<dbReference type="HOGENOM" id="CLU_745265_0_0_0"/>
<dbReference type="CAZy" id="GT4">
    <property type="family name" value="Glycosyltransferase Family 4"/>
</dbReference>
<dbReference type="eggNOG" id="COG0438">
    <property type="taxonomic scope" value="Bacteria"/>
</dbReference>
<dbReference type="STRING" id="452637.Oter_3261"/>
<protein>
    <submittedName>
        <fullName evidence="2">Glycosyl transferase group 1</fullName>
    </submittedName>
</protein>
<dbReference type="InterPro" id="IPR001296">
    <property type="entry name" value="Glyco_trans_1"/>
</dbReference>
<dbReference type="AlphaFoldDB" id="B1ZT86"/>
<evidence type="ECO:0000313" key="3">
    <source>
        <dbReference type="Proteomes" id="UP000007013"/>
    </source>
</evidence>
<evidence type="ECO:0000313" key="2">
    <source>
        <dbReference type="EMBL" id="ACB76540.1"/>
    </source>
</evidence>
<dbReference type="Gene3D" id="3.40.50.2000">
    <property type="entry name" value="Glycogen Phosphorylase B"/>
    <property type="match status" value="2"/>
</dbReference>
<dbReference type="Pfam" id="PF00534">
    <property type="entry name" value="Glycos_transf_1"/>
    <property type="match status" value="1"/>
</dbReference>
<reference evidence="2 3" key="1">
    <citation type="journal article" date="2011" name="J. Bacteriol.">
        <title>Genome sequence of the verrucomicrobium Opitutus terrae PB90-1, an abundant inhabitant of rice paddy soil ecosystems.</title>
        <authorList>
            <person name="van Passel M.W."/>
            <person name="Kant R."/>
            <person name="Palva A."/>
            <person name="Copeland A."/>
            <person name="Lucas S."/>
            <person name="Lapidus A."/>
            <person name="Glavina del Rio T."/>
            <person name="Pitluck S."/>
            <person name="Goltsman E."/>
            <person name="Clum A."/>
            <person name="Sun H."/>
            <person name="Schmutz J."/>
            <person name="Larimer F.W."/>
            <person name="Land M.L."/>
            <person name="Hauser L."/>
            <person name="Kyrpides N."/>
            <person name="Mikhailova N."/>
            <person name="Richardson P.P."/>
            <person name="Janssen P.H."/>
            <person name="de Vos W.M."/>
            <person name="Smidt H."/>
        </authorList>
    </citation>
    <scope>NUCLEOTIDE SEQUENCE [LARGE SCALE GENOMIC DNA]</scope>
    <source>
        <strain evidence="3">DSM 11246 / JCM 15787 / PB90-1</strain>
    </source>
</reference>
<sequence>MTARMRPLNITIVQGAFLPVPPLLGGAVEKAWHALGLEFARQGHRVVHVSRAHPALPATNVEHGVEHRRVRGHATPSSLLWLKFLDLLYSRRVRRVLPAADVLVTNTFWLPLLERRASRGVPYVHVGRYPKGQLRYYPRRVVLQTVSAPIRDAILRELPDAAARIRVLPYPLSPAYLVEQRAPARVILYAGRLHPEKGVHLLIEAFAQRAATSLHGWTLRIIGPWQTAQGGGGESYRAKLAALAAPAGASIDVREPIFDADQLVAHYQQAAIFAYPSLAEFGETFGLAVLEAMAAGCAPVVSSLACFGDFLKSGENGLVFDHRERDPVAALGRALQEVANSQALCDRLRAAAWPTARAYALPEIALRFLRDFHAITERPAEIGSHVTPCLPDQT</sequence>
<gene>
    <name evidence="2" type="ordered locus">Oter_3261</name>
</gene>